<dbReference type="SUPFAM" id="SSF51556">
    <property type="entry name" value="Metallo-dependent hydrolases"/>
    <property type="match status" value="1"/>
</dbReference>
<protein>
    <submittedName>
        <fullName evidence="3">Amidohydrolase family protein</fullName>
    </submittedName>
</protein>
<dbReference type="PANTHER" id="PTHR21240:SF28">
    <property type="entry name" value="ISO-OROTATE DECARBOXYLASE (EUROFUNG)"/>
    <property type="match status" value="1"/>
</dbReference>
<keyword evidence="4" id="KW-1185">Reference proteome</keyword>
<dbReference type="Pfam" id="PF04909">
    <property type="entry name" value="Amidohydro_2"/>
    <property type="match status" value="1"/>
</dbReference>
<gene>
    <name evidence="3" type="ORF">QJS35_26660</name>
</gene>
<proteinExistence type="predicted"/>
<sequence>MIDAHIHLYGSDLHPETLSEGSRLGITLFVGSSLLNYTPQPTYEETIQANDDMAKAIRNHPGQVEGYCYVNPRHGHKSLMDFRRRVEEQGFIGLKLWIATLCNDPLVFPYVEQAIQYKAPILVHAWKKTISQFPYESTAHHVADLAARYPEARIIMAHLGGQMESAINIIEPYENVYADTSGTPIGGSEVGYAVKRLGAKRIIFGSDLPFACMASNLGKIVGANLSETDFRLVTYENMKFLIDEVKQNRGLVKTVY</sequence>
<keyword evidence="1" id="KW-0456">Lyase</keyword>
<dbReference type="InterPro" id="IPR032465">
    <property type="entry name" value="ACMSD"/>
</dbReference>
<dbReference type="RefSeq" id="WP_232189048.1">
    <property type="nucleotide sequence ID" value="NZ_JAIOAP010000017.1"/>
</dbReference>
<reference evidence="3 4" key="1">
    <citation type="journal article" date="2023" name="Genome Announc.">
        <title>Pan-Genome Analyses of the Genus Cohnella and Proposal of the Novel Species Cohnella silvisoli sp. nov., Isolated from Forest Soil.</title>
        <authorList>
            <person name="Wang C."/>
            <person name="Mao L."/>
            <person name="Bao G."/>
            <person name="Zhu H."/>
        </authorList>
    </citation>
    <scope>NUCLEOTIDE SEQUENCE [LARGE SCALE GENOMIC DNA]</scope>
    <source>
        <strain evidence="3 4">NL03-T5-1</strain>
    </source>
</reference>
<feature type="domain" description="Amidohydrolase-related" evidence="2">
    <location>
        <begin position="41"/>
        <end position="237"/>
    </location>
</feature>
<dbReference type="PANTHER" id="PTHR21240">
    <property type="entry name" value="2-AMINO-3-CARBOXYLMUCONATE-6-SEMIALDEHYDE DECARBOXYLASE"/>
    <property type="match status" value="1"/>
</dbReference>
<comment type="caution">
    <text evidence="3">The sequence shown here is derived from an EMBL/GenBank/DDBJ whole genome shotgun (WGS) entry which is preliminary data.</text>
</comment>
<dbReference type="Gene3D" id="3.20.20.140">
    <property type="entry name" value="Metal-dependent hydrolases"/>
    <property type="match status" value="1"/>
</dbReference>
<name>A0ABV1L2D8_9BACL</name>
<evidence type="ECO:0000256" key="1">
    <source>
        <dbReference type="ARBA" id="ARBA00023239"/>
    </source>
</evidence>
<organism evidence="3 4">
    <name type="scientific">Cohnella silvisoli</name>
    <dbReference type="NCBI Taxonomy" id="2873699"/>
    <lineage>
        <taxon>Bacteria</taxon>
        <taxon>Bacillati</taxon>
        <taxon>Bacillota</taxon>
        <taxon>Bacilli</taxon>
        <taxon>Bacillales</taxon>
        <taxon>Paenibacillaceae</taxon>
        <taxon>Cohnella</taxon>
    </lineage>
</organism>
<evidence type="ECO:0000313" key="3">
    <source>
        <dbReference type="EMBL" id="MEQ4485966.1"/>
    </source>
</evidence>
<dbReference type="CDD" id="cd01292">
    <property type="entry name" value="metallo-dependent_hydrolases"/>
    <property type="match status" value="1"/>
</dbReference>
<dbReference type="EMBL" id="JASKHM010000018">
    <property type="protein sequence ID" value="MEQ4485966.1"/>
    <property type="molecule type" value="Genomic_DNA"/>
</dbReference>
<dbReference type="Proteomes" id="UP001493487">
    <property type="component" value="Unassembled WGS sequence"/>
</dbReference>
<evidence type="ECO:0000313" key="4">
    <source>
        <dbReference type="Proteomes" id="UP001493487"/>
    </source>
</evidence>
<dbReference type="InterPro" id="IPR032466">
    <property type="entry name" value="Metal_Hydrolase"/>
</dbReference>
<evidence type="ECO:0000259" key="2">
    <source>
        <dbReference type="Pfam" id="PF04909"/>
    </source>
</evidence>
<accession>A0ABV1L2D8</accession>
<dbReference type="InterPro" id="IPR006680">
    <property type="entry name" value="Amidohydro-rel"/>
</dbReference>